<feature type="domain" description="Partial AB-hydrolase lipase" evidence="1">
    <location>
        <begin position="4"/>
        <end position="57"/>
    </location>
</feature>
<reference evidence="2" key="3">
    <citation type="submission" date="2025-09" db="UniProtKB">
        <authorList>
            <consortium name="Ensembl"/>
        </authorList>
    </citation>
    <scope>IDENTIFICATION</scope>
</reference>
<dbReference type="Gene3D" id="3.40.50.1820">
    <property type="entry name" value="alpha/beta hydrolase"/>
    <property type="match status" value="1"/>
</dbReference>
<accession>A0A452IM72</accession>
<sequence length="302" mass="34335">MNISEKILYRGYPSEEYEVLTADGYYLSMNRIPHGPKLVVLLLHGLLLDGSNWITNLPNNSLGFILADAGYDEQELQLSNASNFLFLCCSFHEMAMYDLPALVDFILQKNGQQNLYYIGYFQGCTIALIAFSTMPQLGQNIKIFFALAPAYTLKKSKAPLTQLSFFPTEILRVLLCNNIFFLQSRADVYAASFPDYASVKNVIHWGQLLRLPTFIYMILNYLLPAQTTPPFYKIEDMTVPTALWNGGRDSATSPQDTVDLLSQITSLIFYKYFPDWTHSDFTWGLDATQLVTDNLDPIILYL</sequence>
<dbReference type="Proteomes" id="UP000291020">
    <property type="component" value="Unassembled WGS sequence"/>
</dbReference>
<proteinExistence type="predicted"/>
<reference evidence="2" key="2">
    <citation type="submission" date="2025-08" db="UniProtKB">
        <authorList>
            <consortium name="Ensembl"/>
        </authorList>
    </citation>
    <scope>IDENTIFICATION</scope>
</reference>
<dbReference type="STRING" id="38772.ENSGAGP00000028936"/>
<dbReference type="Pfam" id="PF04083">
    <property type="entry name" value="Abhydro_lipase"/>
    <property type="match status" value="1"/>
</dbReference>
<keyword evidence="3" id="KW-1185">Reference proteome</keyword>
<dbReference type="InterPro" id="IPR029058">
    <property type="entry name" value="AB_hydrolase_fold"/>
</dbReference>
<evidence type="ECO:0000313" key="2">
    <source>
        <dbReference type="Ensembl" id="ENSGAGP00000028936.1"/>
    </source>
</evidence>
<dbReference type="InterPro" id="IPR006693">
    <property type="entry name" value="AB_hydrolase_lipase"/>
</dbReference>
<dbReference type="GO" id="GO:0006629">
    <property type="term" value="P:lipid metabolic process"/>
    <property type="evidence" value="ECO:0007669"/>
    <property type="project" value="InterPro"/>
</dbReference>
<dbReference type="PANTHER" id="PTHR11005">
    <property type="entry name" value="LYSOSOMAL ACID LIPASE-RELATED"/>
    <property type="match status" value="1"/>
</dbReference>
<dbReference type="AlphaFoldDB" id="A0A452IM72"/>
<organism evidence="2 3">
    <name type="scientific">Gopherus agassizii</name>
    <name type="common">Agassiz's desert tortoise</name>
    <dbReference type="NCBI Taxonomy" id="38772"/>
    <lineage>
        <taxon>Eukaryota</taxon>
        <taxon>Metazoa</taxon>
        <taxon>Chordata</taxon>
        <taxon>Craniata</taxon>
        <taxon>Vertebrata</taxon>
        <taxon>Euteleostomi</taxon>
        <taxon>Archelosauria</taxon>
        <taxon>Testudinata</taxon>
        <taxon>Testudines</taxon>
        <taxon>Cryptodira</taxon>
        <taxon>Durocryptodira</taxon>
        <taxon>Testudinoidea</taxon>
        <taxon>Testudinidae</taxon>
        <taxon>Gopherus</taxon>
    </lineage>
</organism>
<dbReference type="Ensembl" id="ENSGAGT00000032869.1">
    <property type="protein sequence ID" value="ENSGAGP00000028936.1"/>
    <property type="gene ID" value="ENSGAGG00000020960.1"/>
</dbReference>
<evidence type="ECO:0000313" key="3">
    <source>
        <dbReference type="Proteomes" id="UP000291020"/>
    </source>
</evidence>
<evidence type="ECO:0000259" key="1">
    <source>
        <dbReference type="Pfam" id="PF04083"/>
    </source>
</evidence>
<name>A0A452IM72_9SAUR</name>
<protein>
    <recommendedName>
        <fullName evidence="1">Partial AB-hydrolase lipase domain-containing protein</fullName>
    </recommendedName>
</protein>
<dbReference type="SUPFAM" id="SSF53474">
    <property type="entry name" value="alpha/beta-Hydrolases"/>
    <property type="match status" value="1"/>
</dbReference>
<reference evidence="3" key="1">
    <citation type="journal article" date="2017" name="PLoS ONE">
        <title>The Agassiz's desert tortoise genome provides a resource for the conservation of a threatened species.</title>
        <authorList>
            <person name="Tollis M."/>
            <person name="DeNardo D.F."/>
            <person name="Cornelius J.A."/>
            <person name="Dolby G.A."/>
            <person name="Edwards T."/>
            <person name="Henen B.T."/>
            <person name="Karl A.E."/>
            <person name="Murphy R.W."/>
            <person name="Kusumi K."/>
        </authorList>
    </citation>
    <scope>NUCLEOTIDE SEQUENCE [LARGE SCALE GENOMIC DNA]</scope>
</reference>